<dbReference type="AlphaFoldDB" id="I3T1V3"/>
<accession>I3T1V3</accession>
<proteinExistence type="evidence at transcript level"/>
<evidence type="ECO:0000313" key="1">
    <source>
        <dbReference type="EMBL" id="AFK46495.1"/>
    </source>
</evidence>
<protein>
    <submittedName>
        <fullName evidence="1">Uncharacterized protein</fullName>
    </submittedName>
</protein>
<organism evidence="1">
    <name type="scientific">Lotus japonicus</name>
    <name type="common">Lotus corniculatus var. japonicus</name>
    <dbReference type="NCBI Taxonomy" id="34305"/>
    <lineage>
        <taxon>Eukaryota</taxon>
        <taxon>Viridiplantae</taxon>
        <taxon>Streptophyta</taxon>
        <taxon>Embryophyta</taxon>
        <taxon>Tracheophyta</taxon>
        <taxon>Spermatophyta</taxon>
        <taxon>Magnoliopsida</taxon>
        <taxon>eudicotyledons</taxon>
        <taxon>Gunneridae</taxon>
        <taxon>Pentapetalae</taxon>
        <taxon>rosids</taxon>
        <taxon>fabids</taxon>
        <taxon>Fabales</taxon>
        <taxon>Fabaceae</taxon>
        <taxon>Papilionoideae</taxon>
        <taxon>50 kb inversion clade</taxon>
        <taxon>NPAAA clade</taxon>
        <taxon>Hologalegina</taxon>
        <taxon>robinioid clade</taxon>
        <taxon>Loteae</taxon>
        <taxon>Lotus</taxon>
    </lineage>
</organism>
<dbReference type="EMBL" id="BT146701">
    <property type="protein sequence ID" value="AFK46495.1"/>
    <property type="molecule type" value="mRNA"/>
</dbReference>
<reference evidence="1" key="1">
    <citation type="submission" date="2012-05" db="EMBL/GenBank/DDBJ databases">
        <authorList>
            <person name="Krishnakumar V."/>
            <person name="Cheung F."/>
            <person name="Xiao Y."/>
            <person name="Chan A."/>
            <person name="Moskal W.A."/>
            <person name="Town C.D."/>
        </authorList>
    </citation>
    <scope>NUCLEOTIDE SEQUENCE</scope>
</reference>
<name>I3T1V3_LOTJA</name>
<sequence>MALGCASLSLKTLSITESSVAVVSEPQNAVQSLTVIPAAITSLPRFTVPATKGTWSRVESSSKSSTEV</sequence>